<dbReference type="GO" id="GO:0042254">
    <property type="term" value="P:ribosome biogenesis"/>
    <property type="evidence" value="ECO:0007669"/>
    <property type="project" value="UniProtKB-KW"/>
</dbReference>
<keyword evidence="7" id="KW-1185">Reference proteome</keyword>
<keyword evidence="3 5" id="KW-0690">Ribosome biogenesis</keyword>
<dbReference type="FunCoup" id="L2GS89">
    <property type="interactions" value="54"/>
</dbReference>
<dbReference type="Proteomes" id="UP000011081">
    <property type="component" value="Unassembled WGS sequence"/>
</dbReference>
<dbReference type="RefSeq" id="XP_008075574.1">
    <property type="nucleotide sequence ID" value="XM_008077383.1"/>
</dbReference>
<organism evidence="6 7">
    <name type="scientific">Vavraia culicis (isolate floridensis)</name>
    <name type="common">Microsporidian parasite</name>
    <dbReference type="NCBI Taxonomy" id="948595"/>
    <lineage>
        <taxon>Eukaryota</taxon>
        <taxon>Fungi</taxon>
        <taxon>Fungi incertae sedis</taxon>
        <taxon>Microsporidia</taxon>
        <taxon>Pleistophoridae</taxon>
        <taxon>Vavraia</taxon>
    </lineage>
</organism>
<evidence type="ECO:0000256" key="4">
    <source>
        <dbReference type="ARBA" id="ARBA00023242"/>
    </source>
</evidence>
<dbReference type="GO" id="GO:0005634">
    <property type="term" value="C:nucleus"/>
    <property type="evidence" value="ECO:0007669"/>
    <property type="project" value="UniProtKB-SubCell"/>
</dbReference>
<gene>
    <name evidence="6" type="ORF">VCUG_02567</name>
</gene>
<evidence type="ECO:0000256" key="2">
    <source>
        <dbReference type="ARBA" id="ARBA00010077"/>
    </source>
</evidence>
<accession>L2GS89</accession>
<dbReference type="OrthoDB" id="28455at2759"/>
<dbReference type="VEuPathDB" id="MicrosporidiaDB:VCUG_02567"/>
<name>L2GS89_VAVCU</name>
<proteinExistence type="inferred from homology"/>
<protein>
    <recommendedName>
        <fullName evidence="5">Ribosome biogenesis regulatory protein</fullName>
    </recommendedName>
</protein>
<evidence type="ECO:0000256" key="5">
    <source>
        <dbReference type="RuleBase" id="RU364132"/>
    </source>
</evidence>
<dbReference type="OMA" id="KQKSKWQ"/>
<dbReference type="AlphaFoldDB" id="L2GS89"/>
<dbReference type="EMBL" id="GL877479">
    <property type="protein sequence ID" value="ELA45940.1"/>
    <property type="molecule type" value="Genomic_DNA"/>
</dbReference>
<comment type="subcellular location">
    <subcellularLocation>
        <location evidence="1 5">Nucleus</location>
    </subcellularLocation>
</comment>
<reference evidence="7" key="1">
    <citation type="submission" date="2011-03" db="EMBL/GenBank/DDBJ databases">
        <title>The genome sequence of Vavraia culicis strain floridensis.</title>
        <authorList>
            <consortium name="The Broad Institute Genome Sequencing Platform"/>
            <person name="Cuomo C."/>
            <person name="Becnel J."/>
            <person name="Sanscrainte N."/>
            <person name="Young S.K."/>
            <person name="Zeng Q."/>
            <person name="Gargeya S."/>
            <person name="Fitzgerald M."/>
            <person name="Haas B."/>
            <person name="Abouelleil A."/>
            <person name="Alvarado L."/>
            <person name="Arachchi H.M."/>
            <person name="Berlin A."/>
            <person name="Chapman S.B."/>
            <person name="Gearin G."/>
            <person name="Goldberg J."/>
            <person name="Griggs A."/>
            <person name="Gujja S."/>
            <person name="Hansen M."/>
            <person name="Heiman D."/>
            <person name="Howarth C."/>
            <person name="Larimer J."/>
            <person name="Lui A."/>
            <person name="MacDonald P.J.P."/>
            <person name="McCowen C."/>
            <person name="Montmayeur A."/>
            <person name="Murphy C."/>
            <person name="Neiman D."/>
            <person name="Pearson M."/>
            <person name="Priest M."/>
            <person name="Roberts A."/>
            <person name="Saif S."/>
            <person name="Shea T."/>
            <person name="Sisk P."/>
            <person name="Stolte C."/>
            <person name="Sykes S."/>
            <person name="Wortman J."/>
            <person name="Nusbaum C."/>
            <person name="Birren B."/>
        </authorList>
    </citation>
    <scope>NUCLEOTIDE SEQUENCE [LARGE SCALE GENOMIC DNA]</scope>
    <source>
        <strain evidence="7">floridensis</strain>
    </source>
</reference>
<evidence type="ECO:0000313" key="7">
    <source>
        <dbReference type="Proteomes" id="UP000011081"/>
    </source>
</evidence>
<dbReference type="InterPro" id="IPR007023">
    <property type="entry name" value="Ribosom_reg"/>
</dbReference>
<dbReference type="HOGENOM" id="CLU_2122791_0_0_1"/>
<evidence type="ECO:0000256" key="1">
    <source>
        <dbReference type="ARBA" id="ARBA00004123"/>
    </source>
</evidence>
<evidence type="ECO:0000256" key="3">
    <source>
        <dbReference type="ARBA" id="ARBA00022517"/>
    </source>
</evidence>
<sequence>MQYDLHYLQAYNTEYEQPTPAHINALLVRISKLPLKKHENTKLAVLPAPIAVLPLKNCVVSKQKSKWQLFAERRGIRKKKCREVYDEKNDTFLPRYGRFGVNKVKKRMPREEENG</sequence>
<comment type="similarity">
    <text evidence="2 5">Belongs to the RRS1 family.</text>
</comment>
<evidence type="ECO:0000313" key="6">
    <source>
        <dbReference type="EMBL" id="ELA45940.1"/>
    </source>
</evidence>
<comment type="function">
    <text evidence="5">Involved in ribosomal large subunit assembly.</text>
</comment>
<keyword evidence="4 5" id="KW-0539">Nucleus</keyword>
<dbReference type="Pfam" id="PF04939">
    <property type="entry name" value="RRS1"/>
    <property type="match status" value="1"/>
</dbReference>
<dbReference type="GeneID" id="19880428"/>
<dbReference type="InParanoid" id="L2GS89"/>